<dbReference type="Pfam" id="PF08007">
    <property type="entry name" value="JmjC_2"/>
    <property type="match status" value="1"/>
</dbReference>
<proteinExistence type="predicted"/>
<dbReference type="AlphaFoldDB" id="A0A4Q2A8U2"/>
<feature type="domain" description="JmjC" evidence="5">
    <location>
        <begin position="202"/>
        <end position="349"/>
    </location>
</feature>
<dbReference type="SUPFAM" id="SSF51197">
    <property type="entry name" value="Clavaminate synthase-like"/>
    <property type="match status" value="1"/>
</dbReference>
<gene>
    <name evidence="6" type="ORF">D1006_37300</name>
</gene>
<keyword evidence="2" id="KW-0479">Metal-binding</keyword>
<dbReference type="PROSITE" id="PS51184">
    <property type="entry name" value="JMJC"/>
    <property type="match status" value="1"/>
</dbReference>
<evidence type="ECO:0000256" key="4">
    <source>
        <dbReference type="SAM" id="MobiDB-lite"/>
    </source>
</evidence>
<feature type="compositionally biased region" description="Basic residues" evidence="4">
    <location>
        <begin position="46"/>
        <end position="63"/>
    </location>
</feature>
<evidence type="ECO:0000256" key="3">
    <source>
        <dbReference type="ARBA" id="ARBA00023004"/>
    </source>
</evidence>
<dbReference type="GO" id="GO:0046872">
    <property type="term" value="F:metal ion binding"/>
    <property type="evidence" value="ECO:0007669"/>
    <property type="project" value="UniProtKB-KW"/>
</dbReference>
<dbReference type="InterPro" id="IPR003347">
    <property type="entry name" value="JmjC_dom"/>
</dbReference>
<sequence>MRIRIALGTGGRAGAGCRRRADSVAAHRASRRNRARSVDHEPATPARHRGPRRPWTGRRPGRHRSQDRPAWRHRARSVVAVGLAWRIGCHRRPETRAWPRHRCPRAPHQGKHDVKAQANPRATLAKILDPISIDAFLRESFGKRPLLIRGQPGKFDFLMKPSRMIFGLDKVTEIRCVFGGLKQATIGPADIREMYEAGATICVTDMQLAHRSLWTAARNVRREIGFAGRVDFRAYLSPPSSGFDFHYDARTATTLQLDGEKTWWYATSPHTLFPTENSTRTDMAAVHRAVARQTIRKVTLYPGDLLCLPPGLWHKARAGDGGSLALNMAFNHSGATVGDVLLDALKASLAGMPDAMRPFVTGAGPTGVAELEPHIATCIAALRDTLASFDGKRLAPRLASVADKAGRT</sequence>
<dbReference type="InterPro" id="IPR039994">
    <property type="entry name" value="NO66-like"/>
</dbReference>
<organism evidence="6 7">
    <name type="scientific">Burkholderia stabilis</name>
    <dbReference type="NCBI Taxonomy" id="95485"/>
    <lineage>
        <taxon>Bacteria</taxon>
        <taxon>Pseudomonadati</taxon>
        <taxon>Pseudomonadota</taxon>
        <taxon>Betaproteobacteria</taxon>
        <taxon>Burkholderiales</taxon>
        <taxon>Burkholderiaceae</taxon>
        <taxon>Burkholderia</taxon>
        <taxon>Burkholderia cepacia complex</taxon>
    </lineage>
</organism>
<dbReference type="PANTHER" id="PTHR13096:SF8">
    <property type="entry name" value="RIBOSOMAL OXYGENASE 1"/>
    <property type="match status" value="1"/>
</dbReference>
<dbReference type="PANTHER" id="PTHR13096">
    <property type="entry name" value="MINA53 MYC INDUCED NUCLEAR ANTIGEN"/>
    <property type="match status" value="1"/>
</dbReference>
<dbReference type="Proteomes" id="UP000289650">
    <property type="component" value="Unassembled WGS sequence"/>
</dbReference>
<feature type="region of interest" description="Disordered" evidence="4">
    <location>
        <begin position="1"/>
        <end position="72"/>
    </location>
</feature>
<accession>A0A4Q2A8U2</accession>
<reference evidence="6 7" key="1">
    <citation type="submission" date="2018-08" db="EMBL/GenBank/DDBJ databases">
        <title>Mountain-cultivated ginseng endophyte, Burkholderia stabilis and its activity against ginseng root rot disease.</title>
        <authorList>
            <person name="Tapan Kumar M."/>
            <person name="Bae H."/>
            <person name="Shanmugam G."/>
            <person name="Jeon J."/>
        </authorList>
    </citation>
    <scope>NUCLEOTIDE SEQUENCE [LARGE SCALE GENOMIC DNA]</scope>
    <source>
        <strain evidence="6 7">EB159</strain>
    </source>
</reference>
<comment type="cofactor">
    <cofactor evidence="1">
        <name>Fe(2+)</name>
        <dbReference type="ChEBI" id="CHEBI:29033"/>
    </cofactor>
</comment>
<evidence type="ECO:0000313" key="7">
    <source>
        <dbReference type="Proteomes" id="UP000289650"/>
    </source>
</evidence>
<comment type="caution">
    <text evidence="6">The sequence shown here is derived from an EMBL/GenBank/DDBJ whole genome shotgun (WGS) entry which is preliminary data.</text>
</comment>
<dbReference type="OrthoDB" id="479699at2"/>
<protein>
    <recommendedName>
        <fullName evidence="5">JmjC domain-containing protein</fullName>
    </recommendedName>
</protein>
<dbReference type="Gene3D" id="2.60.120.650">
    <property type="entry name" value="Cupin"/>
    <property type="match status" value="1"/>
</dbReference>
<dbReference type="EMBL" id="QWEX01000003">
    <property type="protein sequence ID" value="RXV65683.1"/>
    <property type="molecule type" value="Genomic_DNA"/>
</dbReference>
<evidence type="ECO:0000256" key="2">
    <source>
        <dbReference type="ARBA" id="ARBA00022723"/>
    </source>
</evidence>
<keyword evidence="3" id="KW-0408">Iron</keyword>
<evidence type="ECO:0000256" key="1">
    <source>
        <dbReference type="ARBA" id="ARBA00001954"/>
    </source>
</evidence>
<name>A0A4Q2A8U2_9BURK</name>
<evidence type="ECO:0000259" key="5">
    <source>
        <dbReference type="PROSITE" id="PS51184"/>
    </source>
</evidence>
<evidence type="ECO:0000313" key="6">
    <source>
        <dbReference type="EMBL" id="RXV65683.1"/>
    </source>
</evidence>